<dbReference type="AlphaFoldDB" id="A0A813PFA5"/>
<name>A0A813PFA5_9BILA</name>
<evidence type="ECO:0000256" key="1">
    <source>
        <dbReference type="SAM" id="MobiDB-lite"/>
    </source>
</evidence>
<accession>A0A813PFA5</accession>
<protein>
    <submittedName>
        <fullName evidence="3">Uncharacterized protein</fullName>
    </submittedName>
</protein>
<evidence type="ECO:0000256" key="2">
    <source>
        <dbReference type="SAM" id="SignalP"/>
    </source>
</evidence>
<sequence>MTKIISVIIATVILHITIDHCQAWDHSDSKGNQTRTHPIKVNKSTINNNRHQYRIRRQQGESSSNSDTAATVLSILPLDRIGTIVGQIMATGLKEMLSPDVGKKIVNVLENQAPLLVTSLFSNLLGTLSGPVRSTKTNVTTSSISLNNNAIKQLTNVSTSEIINAIRQTGRK</sequence>
<feature type="chain" id="PRO_5036222561" evidence="2">
    <location>
        <begin position="24"/>
        <end position="172"/>
    </location>
</feature>
<gene>
    <name evidence="3" type="ORF">JYZ213_LOCUS2404</name>
    <name evidence="4" type="ORF">OXD698_LOCUS19682</name>
</gene>
<feature type="signal peptide" evidence="2">
    <location>
        <begin position="1"/>
        <end position="23"/>
    </location>
</feature>
<keyword evidence="2" id="KW-0732">Signal</keyword>
<proteinExistence type="predicted"/>
<evidence type="ECO:0000313" key="5">
    <source>
        <dbReference type="Proteomes" id="UP000663845"/>
    </source>
</evidence>
<reference evidence="3" key="1">
    <citation type="submission" date="2021-02" db="EMBL/GenBank/DDBJ databases">
        <authorList>
            <person name="Nowell W R."/>
        </authorList>
    </citation>
    <scope>NUCLEOTIDE SEQUENCE</scope>
</reference>
<feature type="compositionally biased region" description="Polar residues" evidence="1">
    <location>
        <begin position="30"/>
        <end position="47"/>
    </location>
</feature>
<comment type="caution">
    <text evidence="3">The sequence shown here is derived from an EMBL/GenBank/DDBJ whole genome shotgun (WGS) entry which is preliminary data.</text>
</comment>
<dbReference type="Proteomes" id="UP000663844">
    <property type="component" value="Unassembled WGS sequence"/>
</dbReference>
<dbReference type="Proteomes" id="UP000663845">
    <property type="component" value="Unassembled WGS sequence"/>
</dbReference>
<evidence type="ECO:0000313" key="4">
    <source>
        <dbReference type="EMBL" id="CAF3824907.1"/>
    </source>
</evidence>
<dbReference type="EMBL" id="CAJOAZ010001526">
    <property type="protein sequence ID" value="CAF3824907.1"/>
    <property type="molecule type" value="Genomic_DNA"/>
</dbReference>
<organism evidence="3 5">
    <name type="scientific">Adineta steineri</name>
    <dbReference type="NCBI Taxonomy" id="433720"/>
    <lineage>
        <taxon>Eukaryota</taxon>
        <taxon>Metazoa</taxon>
        <taxon>Spiralia</taxon>
        <taxon>Gnathifera</taxon>
        <taxon>Rotifera</taxon>
        <taxon>Eurotatoria</taxon>
        <taxon>Bdelloidea</taxon>
        <taxon>Adinetida</taxon>
        <taxon>Adinetidae</taxon>
        <taxon>Adineta</taxon>
    </lineage>
</organism>
<evidence type="ECO:0000313" key="3">
    <source>
        <dbReference type="EMBL" id="CAF0749692.1"/>
    </source>
</evidence>
<feature type="region of interest" description="Disordered" evidence="1">
    <location>
        <begin position="28"/>
        <end position="47"/>
    </location>
</feature>
<dbReference type="EMBL" id="CAJNOG010000012">
    <property type="protein sequence ID" value="CAF0749692.1"/>
    <property type="molecule type" value="Genomic_DNA"/>
</dbReference>